<feature type="transmembrane region" description="Helical" evidence="5">
    <location>
        <begin position="356"/>
        <end position="375"/>
    </location>
</feature>
<evidence type="ECO:0000256" key="3">
    <source>
        <dbReference type="ARBA" id="ARBA00022989"/>
    </source>
</evidence>
<evidence type="ECO:0000259" key="6">
    <source>
        <dbReference type="PROSITE" id="PS50801"/>
    </source>
</evidence>
<dbReference type="InterPro" id="IPR001902">
    <property type="entry name" value="SLC26A/SulP_fam"/>
</dbReference>
<reference evidence="7 8" key="1">
    <citation type="submission" date="2021-01" db="EMBL/GenBank/DDBJ databases">
        <title>Whole genome shotgun sequence of Catellatospora bangladeshensis NBRC 107357.</title>
        <authorList>
            <person name="Komaki H."/>
            <person name="Tamura T."/>
        </authorList>
    </citation>
    <scope>NUCLEOTIDE SEQUENCE [LARGE SCALE GENOMIC DNA]</scope>
    <source>
        <strain evidence="7 8">NBRC 107357</strain>
    </source>
</reference>
<dbReference type="PROSITE" id="PS50801">
    <property type="entry name" value="STAS"/>
    <property type="match status" value="1"/>
</dbReference>
<dbReference type="PANTHER" id="PTHR11814">
    <property type="entry name" value="SULFATE TRANSPORTER"/>
    <property type="match status" value="1"/>
</dbReference>
<feature type="domain" description="STAS" evidence="6">
    <location>
        <begin position="442"/>
        <end position="556"/>
    </location>
</feature>
<dbReference type="AlphaFoldDB" id="A0A8J3J8J3"/>
<dbReference type="Pfam" id="PF00916">
    <property type="entry name" value="Sulfate_transp"/>
    <property type="match status" value="1"/>
</dbReference>
<sequence>MGMAERPRWIPGAPGVVTLRGYERGWLRGDVLAGATVAAYLIPQVMAYAGLAGLPPVAGLWAALPALALYALLGSSRQLSVGPESTTALMTATVIAPLAAGDPGRYAALAAGLAVIVGLLCLVSWAVRLGFVADLLSKPILVGYMAGVAVIMIIGQLERLTGIPVEGGTLLGEVWSFVKGMGQAHLATVVLAALVLAFLYLVQRQWPKLPGPLLAVLLATAATAVFGLQDYGIDTVGAVPSGLPPFALPDLSDFQDLLLPAVGVMLVGYTDNMLTARAFAARHRQEVDADQELFALGVANLGSGLLRGFPVSSSGSRTALADAAGARSQVYSLSALVLVVCTLLFAGPLLSAFPSAALGAIIVYAALRLIDLPGFRRLAAFRRSELLLALAACAGVLVFDILYGVLAAVALSVAEMLARVARPHDAVLGIVPGVAGMHDVDDYPQARTVPGLMIYRYDSPLFFANAQDLRRRALAAVSEAPEVKWFVLNAEAIVEVDYTAMEAVEELRSELTQRGIVFGMAHVKQELMDEMVSFGLADAVGRDHLFHTLPTVVAAYRKEHPEIPA</sequence>
<dbReference type="GO" id="GO:0055085">
    <property type="term" value="P:transmembrane transport"/>
    <property type="evidence" value="ECO:0007669"/>
    <property type="project" value="InterPro"/>
</dbReference>
<dbReference type="Gene3D" id="3.30.750.24">
    <property type="entry name" value="STAS domain"/>
    <property type="match status" value="1"/>
</dbReference>
<feature type="transmembrane region" description="Helical" evidence="5">
    <location>
        <begin position="387"/>
        <end position="414"/>
    </location>
</feature>
<dbReference type="InterPro" id="IPR036513">
    <property type="entry name" value="STAS_dom_sf"/>
</dbReference>
<dbReference type="SUPFAM" id="SSF52091">
    <property type="entry name" value="SpoIIaa-like"/>
    <property type="match status" value="1"/>
</dbReference>
<keyword evidence="2 5" id="KW-0812">Transmembrane</keyword>
<feature type="transmembrane region" description="Helical" evidence="5">
    <location>
        <begin position="31"/>
        <end position="51"/>
    </location>
</feature>
<comment type="subcellular location">
    <subcellularLocation>
        <location evidence="1">Membrane</location>
        <topology evidence="1">Multi-pass membrane protein</topology>
    </subcellularLocation>
</comment>
<feature type="transmembrane region" description="Helical" evidence="5">
    <location>
        <begin position="81"/>
        <end position="100"/>
    </location>
</feature>
<keyword evidence="3 5" id="KW-1133">Transmembrane helix</keyword>
<evidence type="ECO:0000256" key="4">
    <source>
        <dbReference type="ARBA" id="ARBA00023136"/>
    </source>
</evidence>
<dbReference type="EMBL" id="BONF01000009">
    <property type="protein sequence ID" value="GIF80147.1"/>
    <property type="molecule type" value="Genomic_DNA"/>
</dbReference>
<keyword evidence="8" id="KW-1185">Reference proteome</keyword>
<feature type="transmembrane region" description="Helical" evidence="5">
    <location>
        <begin position="106"/>
        <end position="127"/>
    </location>
</feature>
<dbReference type="Pfam" id="PF01740">
    <property type="entry name" value="STAS"/>
    <property type="match status" value="1"/>
</dbReference>
<evidence type="ECO:0000256" key="5">
    <source>
        <dbReference type="SAM" id="Phobius"/>
    </source>
</evidence>
<evidence type="ECO:0000256" key="1">
    <source>
        <dbReference type="ARBA" id="ARBA00004141"/>
    </source>
</evidence>
<feature type="transmembrane region" description="Helical" evidence="5">
    <location>
        <begin position="209"/>
        <end position="228"/>
    </location>
</feature>
<accession>A0A8J3J8J3</accession>
<feature type="transmembrane region" description="Helical" evidence="5">
    <location>
        <begin position="330"/>
        <end position="350"/>
    </location>
</feature>
<proteinExistence type="predicted"/>
<protein>
    <submittedName>
        <fullName evidence="7">Sodium-independent anion transporter</fullName>
    </submittedName>
</protein>
<feature type="transmembrane region" description="Helical" evidence="5">
    <location>
        <begin position="184"/>
        <end position="202"/>
    </location>
</feature>
<dbReference type="InterPro" id="IPR002645">
    <property type="entry name" value="STAS_dom"/>
</dbReference>
<dbReference type="GO" id="GO:0016020">
    <property type="term" value="C:membrane"/>
    <property type="evidence" value="ECO:0007669"/>
    <property type="project" value="UniProtKB-SubCell"/>
</dbReference>
<feature type="transmembrane region" description="Helical" evidence="5">
    <location>
        <begin position="57"/>
        <end position="74"/>
    </location>
</feature>
<dbReference type="Proteomes" id="UP000601223">
    <property type="component" value="Unassembled WGS sequence"/>
</dbReference>
<dbReference type="CDD" id="cd07042">
    <property type="entry name" value="STAS_SulP_like_sulfate_transporter"/>
    <property type="match status" value="1"/>
</dbReference>
<dbReference type="InterPro" id="IPR011547">
    <property type="entry name" value="SLC26A/SulP_dom"/>
</dbReference>
<evidence type="ECO:0000313" key="8">
    <source>
        <dbReference type="Proteomes" id="UP000601223"/>
    </source>
</evidence>
<organism evidence="7 8">
    <name type="scientific">Catellatospora bangladeshensis</name>
    <dbReference type="NCBI Taxonomy" id="310355"/>
    <lineage>
        <taxon>Bacteria</taxon>
        <taxon>Bacillati</taxon>
        <taxon>Actinomycetota</taxon>
        <taxon>Actinomycetes</taxon>
        <taxon>Micromonosporales</taxon>
        <taxon>Micromonosporaceae</taxon>
        <taxon>Catellatospora</taxon>
    </lineage>
</organism>
<feature type="transmembrane region" description="Helical" evidence="5">
    <location>
        <begin position="257"/>
        <end position="274"/>
    </location>
</feature>
<evidence type="ECO:0000313" key="7">
    <source>
        <dbReference type="EMBL" id="GIF80147.1"/>
    </source>
</evidence>
<keyword evidence="4 5" id="KW-0472">Membrane</keyword>
<feature type="transmembrane region" description="Helical" evidence="5">
    <location>
        <begin position="139"/>
        <end position="157"/>
    </location>
</feature>
<name>A0A8J3J8J3_9ACTN</name>
<comment type="caution">
    <text evidence="7">The sequence shown here is derived from an EMBL/GenBank/DDBJ whole genome shotgun (WGS) entry which is preliminary data.</text>
</comment>
<evidence type="ECO:0000256" key="2">
    <source>
        <dbReference type="ARBA" id="ARBA00022692"/>
    </source>
</evidence>
<dbReference type="NCBIfam" id="TIGR00815">
    <property type="entry name" value="sulP"/>
    <property type="match status" value="1"/>
</dbReference>
<gene>
    <name evidence="7" type="ORF">Cba03nite_14960</name>
</gene>